<evidence type="ECO:0000256" key="2">
    <source>
        <dbReference type="ARBA" id="ARBA00023203"/>
    </source>
</evidence>
<comment type="caution">
    <text evidence="5">The sequence shown here is derived from an EMBL/GenBank/DDBJ whole genome shotgun (WGS) entry which is preliminary data.</text>
</comment>
<dbReference type="PROSITE" id="PS51263">
    <property type="entry name" value="ADF_H"/>
    <property type="match status" value="1"/>
</dbReference>
<dbReference type="GO" id="GO:0015629">
    <property type="term" value="C:actin cytoskeleton"/>
    <property type="evidence" value="ECO:0007669"/>
    <property type="project" value="InterPro"/>
</dbReference>
<dbReference type="Pfam" id="PF00241">
    <property type="entry name" value="Cofilin_ADF"/>
    <property type="match status" value="1"/>
</dbReference>
<evidence type="ECO:0000259" key="4">
    <source>
        <dbReference type="PROSITE" id="PS51263"/>
    </source>
</evidence>
<dbReference type="OrthoDB" id="10249245at2759"/>
<dbReference type="InterPro" id="IPR017904">
    <property type="entry name" value="ADF/Cofilin"/>
</dbReference>
<evidence type="ECO:0000313" key="5">
    <source>
        <dbReference type="EMBL" id="CAD7698179.1"/>
    </source>
</evidence>
<name>A0A8S1IWB1_9CHLO</name>
<dbReference type="GO" id="GO:0003779">
    <property type="term" value="F:actin binding"/>
    <property type="evidence" value="ECO:0007669"/>
    <property type="project" value="UniProtKB-KW"/>
</dbReference>
<feature type="compositionally biased region" description="Low complexity" evidence="3">
    <location>
        <begin position="118"/>
        <end position="128"/>
    </location>
</feature>
<comment type="similarity">
    <text evidence="1">Belongs to the actin-binding proteins ADF family.</text>
</comment>
<dbReference type="CDD" id="cd11286">
    <property type="entry name" value="ADF_cofilin_like"/>
    <property type="match status" value="1"/>
</dbReference>
<dbReference type="GO" id="GO:0030042">
    <property type="term" value="P:actin filament depolymerization"/>
    <property type="evidence" value="ECO:0007669"/>
    <property type="project" value="InterPro"/>
</dbReference>
<sequence length="304" mass="32190">MAELATLRTARVALDEGLISEKDFEVVKAGFVKAQQIKAGLDAGFIKEEDFTHVKDTFFRSLDIQVPERGQSGAGAGPAAAPARPAMQRRGSGGGGLASQANPPKPAPMGASGGATVAAKANPASGKAAPPPPPPAAPAKPAPLVRSNSLTESKGSVTAGKVSMSGIAVEDSAVQEYKLMKGRKTYSWMTFKINAEGTAVVLGDTGGSGSTFEEFAAYLPENECRYAVFDYHYEANENRSFDKLVFINWAPNNSTVKQKMMMASTKDFFKGFLEGIQIEMQAACPEDITEDEVNDAVKSSLTRK</sequence>
<dbReference type="EMBL" id="CAJHUC010000777">
    <property type="protein sequence ID" value="CAD7698179.1"/>
    <property type="molecule type" value="Genomic_DNA"/>
</dbReference>
<dbReference type="Proteomes" id="UP000708148">
    <property type="component" value="Unassembled WGS sequence"/>
</dbReference>
<organism evidence="5 6">
    <name type="scientific">Ostreobium quekettii</name>
    <dbReference type="NCBI Taxonomy" id="121088"/>
    <lineage>
        <taxon>Eukaryota</taxon>
        <taxon>Viridiplantae</taxon>
        <taxon>Chlorophyta</taxon>
        <taxon>core chlorophytes</taxon>
        <taxon>Ulvophyceae</taxon>
        <taxon>TCBD clade</taxon>
        <taxon>Bryopsidales</taxon>
        <taxon>Ostreobineae</taxon>
        <taxon>Ostreobiaceae</taxon>
        <taxon>Ostreobium</taxon>
    </lineage>
</organism>
<feature type="compositionally biased region" description="Low complexity" evidence="3">
    <location>
        <begin position="77"/>
        <end position="86"/>
    </location>
</feature>
<dbReference type="SUPFAM" id="SSF55753">
    <property type="entry name" value="Actin depolymerizing proteins"/>
    <property type="match status" value="1"/>
</dbReference>
<feature type="region of interest" description="Disordered" evidence="3">
    <location>
        <begin position="69"/>
        <end position="146"/>
    </location>
</feature>
<evidence type="ECO:0000256" key="3">
    <source>
        <dbReference type="SAM" id="MobiDB-lite"/>
    </source>
</evidence>
<dbReference type="InterPro" id="IPR002108">
    <property type="entry name" value="ADF-H"/>
</dbReference>
<feature type="domain" description="ADF-H" evidence="4">
    <location>
        <begin position="166"/>
        <end position="298"/>
    </location>
</feature>
<keyword evidence="2" id="KW-0009">Actin-binding</keyword>
<reference evidence="5" key="1">
    <citation type="submission" date="2020-12" db="EMBL/GenBank/DDBJ databases">
        <authorList>
            <person name="Iha C."/>
        </authorList>
    </citation>
    <scope>NUCLEOTIDE SEQUENCE</scope>
</reference>
<dbReference type="PANTHER" id="PTHR11913">
    <property type="entry name" value="COFILIN-RELATED"/>
    <property type="match status" value="1"/>
</dbReference>
<dbReference type="Gene3D" id="3.40.20.10">
    <property type="entry name" value="Severin"/>
    <property type="match status" value="1"/>
</dbReference>
<feature type="compositionally biased region" description="Pro residues" evidence="3">
    <location>
        <begin position="129"/>
        <end position="141"/>
    </location>
</feature>
<dbReference type="InterPro" id="IPR029006">
    <property type="entry name" value="ADF-H/Gelsolin-like_dom_sf"/>
</dbReference>
<dbReference type="SMART" id="SM00102">
    <property type="entry name" value="ADF"/>
    <property type="match status" value="1"/>
</dbReference>
<evidence type="ECO:0000256" key="1">
    <source>
        <dbReference type="ARBA" id="ARBA00006844"/>
    </source>
</evidence>
<accession>A0A8S1IWB1</accession>
<protein>
    <recommendedName>
        <fullName evidence="4">ADF-H domain-containing protein</fullName>
    </recommendedName>
</protein>
<evidence type="ECO:0000313" key="6">
    <source>
        <dbReference type="Proteomes" id="UP000708148"/>
    </source>
</evidence>
<gene>
    <name evidence="5" type="ORF">OSTQU699_LOCUS3540</name>
</gene>
<proteinExistence type="inferred from homology"/>
<keyword evidence="6" id="KW-1185">Reference proteome</keyword>
<dbReference type="AlphaFoldDB" id="A0A8S1IWB1"/>